<dbReference type="GO" id="GO:0030655">
    <property type="term" value="P:beta-lactam antibiotic catabolic process"/>
    <property type="evidence" value="ECO:0007669"/>
    <property type="project" value="InterPro"/>
</dbReference>
<dbReference type="GO" id="GO:0046677">
    <property type="term" value="P:response to antibiotic"/>
    <property type="evidence" value="ECO:0007669"/>
    <property type="project" value="InterPro"/>
</dbReference>
<evidence type="ECO:0000313" key="2">
    <source>
        <dbReference type="EMBL" id="EWT03855.1"/>
    </source>
</evidence>
<name>W9GCP4_9MICO</name>
<dbReference type="SUPFAM" id="SSF56601">
    <property type="entry name" value="beta-lactamase/transpeptidase-like"/>
    <property type="match status" value="1"/>
</dbReference>
<evidence type="ECO:0000313" key="3">
    <source>
        <dbReference type="Proteomes" id="UP000019494"/>
    </source>
</evidence>
<dbReference type="Gene3D" id="3.40.710.10">
    <property type="entry name" value="DD-peptidase/beta-lactamase superfamily"/>
    <property type="match status" value="1"/>
</dbReference>
<organism evidence="2 3">
    <name type="scientific">Intrasporangium chromatireducens Q5-1</name>
    <dbReference type="NCBI Taxonomy" id="584657"/>
    <lineage>
        <taxon>Bacteria</taxon>
        <taxon>Bacillati</taxon>
        <taxon>Actinomycetota</taxon>
        <taxon>Actinomycetes</taxon>
        <taxon>Micrococcales</taxon>
        <taxon>Intrasporangiaceae</taxon>
        <taxon>Intrasporangium</taxon>
    </lineage>
</organism>
<proteinExistence type="predicted"/>
<dbReference type="InterPro" id="IPR045155">
    <property type="entry name" value="Beta-lactam_cat"/>
</dbReference>
<feature type="domain" description="Beta-lactamase class A catalytic" evidence="1">
    <location>
        <begin position="23"/>
        <end position="245"/>
    </location>
</feature>
<dbReference type="PATRIC" id="fig|584657.3.peg.4269"/>
<gene>
    <name evidence="2" type="ORF">N864_14115</name>
</gene>
<dbReference type="EMBL" id="AWQS01000424">
    <property type="protein sequence ID" value="EWT03855.1"/>
    <property type="molecule type" value="Genomic_DNA"/>
</dbReference>
<dbReference type="AlphaFoldDB" id="W9GCP4"/>
<accession>W9GCP4</accession>
<reference evidence="3" key="1">
    <citation type="submission" date="2013-08" db="EMBL/GenBank/DDBJ databases">
        <title>Intrasporangium oryzae NRRL B-24470.</title>
        <authorList>
            <person name="Liu H."/>
            <person name="Wang G."/>
        </authorList>
    </citation>
    <scope>NUCLEOTIDE SEQUENCE [LARGE SCALE GENOMIC DNA]</scope>
    <source>
        <strain evidence="3">Q5-1</strain>
    </source>
</reference>
<sequence length="271" mass="28593">MEEDLEAASEHGTVSLWWGDLIGARFARNADVPHYAASTMKLPLVIAVLRKAARGEIVLAAPVEVHNSFTSVADGSTFSVDPAEDDDPGTWSAAEHGTTRSVLQLCDHAITHSGNLAANILLEMVGLDEIAHVLHAAGCSDQTVIRRGIEDARAREAGITNTVTAADLGRLMASLARHDTALGGALVCAPVEAMLSRSRHRNQIPAGLPSGVTTANKTGWVDGVSHDVCLVRPLDQAPFVLSICTTTHLSETAAAGLVASLAKDVWRIFTE</sequence>
<dbReference type="Proteomes" id="UP000019494">
    <property type="component" value="Unassembled WGS sequence"/>
</dbReference>
<dbReference type="InterPro" id="IPR000871">
    <property type="entry name" value="Beta-lactam_class-A"/>
</dbReference>
<dbReference type="Pfam" id="PF13354">
    <property type="entry name" value="Beta-lactamase2"/>
    <property type="match status" value="1"/>
</dbReference>
<dbReference type="GO" id="GO:0008800">
    <property type="term" value="F:beta-lactamase activity"/>
    <property type="evidence" value="ECO:0007669"/>
    <property type="project" value="InterPro"/>
</dbReference>
<protein>
    <submittedName>
        <fullName evidence="2">Beta-lactamase</fullName>
    </submittedName>
</protein>
<dbReference type="PANTHER" id="PTHR35333:SF3">
    <property type="entry name" value="BETA-LACTAMASE-TYPE TRANSPEPTIDASE FOLD CONTAINING PROTEIN"/>
    <property type="match status" value="1"/>
</dbReference>
<dbReference type="InterPro" id="IPR012338">
    <property type="entry name" value="Beta-lactam/transpept-like"/>
</dbReference>
<keyword evidence="3" id="KW-1185">Reference proteome</keyword>
<evidence type="ECO:0000259" key="1">
    <source>
        <dbReference type="Pfam" id="PF13354"/>
    </source>
</evidence>
<comment type="caution">
    <text evidence="2">The sequence shown here is derived from an EMBL/GenBank/DDBJ whole genome shotgun (WGS) entry which is preliminary data.</text>
</comment>
<dbReference type="PANTHER" id="PTHR35333">
    <property type="entry name" value="BETA-LACTAMASE"/>
    <property type="match status" value="1"/>
</dbReference>